<organism evidence="1 2">
    <name type="scientific">Byssochlamys spectabilis (strain No. 5 / NBRC 109023)</name>
    <name type="common">Paecilomyces variotii</name>
    <dbReference type="NCBI Taxonomy" id="1356009"/>
    <lineage>
        <taxon>Eukaryota</taxon>
        <taxon>Fungi</taxon>
        <taxon>Dikarya</taxon>
        <taxon>Ascomycota</taxon>
        <taxon>Pezizomycotina</taxon>
        <taxon>Eurotiomycetes</taxon>
        <taxon>Eurotiomycetidae</taxon>
        <taxon>Eurotiales</taxon>
        <taxon>Thermoascaceae</taxon>
        <taxon>Paecilomyces</taxon>
    </lineage>
</organism>
<proteinExistence type="predicted"/>
<comment type="caution">
    <text evidence="1">The sequence shown here is derived from an EMBL/GenBank/DDBJ whole genome shotgun (WGS) entry which is preliminary data.</text>
</comment>
<evidence type="ECO:0000313" key="1">
    <source>
        <dbReference type="EMBL" id="GAD94302.1"/>
    </source>
</evidence>
<protein>
    <submittedName>
        <fullName evidence="1">Uncharacterized protein</fullName>
    </submittedName>
</protein>
<dbReference type="EMBL" id="BAUL01000086">
    <property type="protein sequence ID" value="GAD94302.1"/>
    <property type="molecule type" value="Genomic_DNA"/>
</dbReference>
<dbReference type="AlphaFoldDB" id="V5G085"/>
<reference evidence="2" key="1">
    <citation type="journal article" date="2014" name="Genome Announc.">
        <title>Draft genome sequence of the formaldehyde-resistant fungus Byssochlamys spectabilis No. 5 (anamorph Paecilomyces variotii No. 5) (NBRC109023).</title>
        <authorList>
            <person name="Oka T."/>
            <person name="Ekino K."/>
            <person name="Fukuda K."/>
            <person name="Nomura Y."/>
        </authorList>
    </citation>
    <scope>NUCLEOTIDE SEQUENCE [LARGE SCALE GENOMIC DNA]</scope>
    <source>
        <strain evidence="2">No. 5 / NBRC 109023</strain>
    </source>
</reference>
<sequence>MDERAQEAARGTALALVWRWFGDAAALRALAHLDGAGSCTPTLNREVDSAPLVDLQAQLMVIIGWQEERYRRKPLMHVSGSFGGFPSMARLPRSLAQQLRLCNGRTRLDPETMLYRGTALSDHVLQLGNRAQHIIRVSSAAREVRDEKGKHGANAVLETVGFFTSRESQDSPLRKTSRDSEISECLLAEQLARNQLLGPQPKFVLHRSSS</sequence>
<dbReference type="InParanoid" id="V5G085"/>
<gene>
    <name evidence="1" type="ORF">PVAR5_2926</name>
</gene>
<evidence type="ECO:0000313" key="2">
    <source>
        <dbReference type="Proteomes" id="UP000018001"/>
    </source>
</evidence>
<keyword evidence="2" id="KW-1185">Reference proteome</keyword>
<accession>V5G085</accession>
<name>V5G085_BYSSN</name>
<dbReference type="HOGENOM" id="CLU_1309946_0_0_1"/>
<dbReference type="Proteomes" id="UP000018001">
    <property type="component" value="Unassembled WGS sequence"/>
</dbReference>